<dbReference type="PANTHER" id="PTHR43002">
    <property type="entry name" value="GLYCOGEN DEBRANCHING ENZYME"/>
    <property type="match status" value="1"/>
</dbReference>
<dbReference type="EMBL" id="VTAV01000015">
    <property type="protein sequence ID" value="TYR33657.1"/>
    <property type="molecule type" value="Genomic_DNA"/>
</dbReference>
<evidence type="ECO:0000313" key="3">
    <source>
        <dbReference type="EMBL" id="TYR33657.1"/>
    </source>
</evidence>
<dbReference type="InterPro" id="IPR032522">
    <property type="entry name" value="DUF4961"/>
</dbReference>
<evidence type="ECO:0000256" key="1">
    <source>
        <dbReference type="ARBA" id="ARBA00008061"/>
    </source>
</evidence>
<dbReference type="SMART" id="SM00642">
    <property type="entry name" value="Aamy"/>
    <property type="match status" value="1"/>
</dbReference>
<comment type="caution">
    <text evidence="3">The sequence shown here is derived from an EMBL/GenBank/DDBJ whole genome shotgun (WGS) entry which is preliminary data.</text>
</comment>
<dbReference type="Pfam" id="PF16328">
    <property type="entry name" value="DUF4961"/>
    <property type="match status" value="1"/>
</dbReference>
<comment type="similarity">
    <text evidence="1">Belongs to the glycosyl hydrolase 13 family.</text>
</comment>
<dbReference type="PROSITE" id="PS51257">
    <property type="entry name" value="PROKAR_LIPOPROTEIN"/>
    <property type="match status" value="1"/>
</dbReference>
<dbReference type="InterPro" id="IPR017853">
    <property type="entry name" value="GH"/>
</dbReference>
<organism evidence="3 4">
    <name type="scientific">Sphingobacterium phlebotomi</name>
    <dbReference type="NCBI Taxonomy" id="2605433"/>
    <lineage>
        <taxon>Bacteria</taxon>
        <taxon>Pseudomonadati</taxon>
        <taxon>Bacteroidota</taxon>
        <taxon>Sphingobacteriia</taxon>
        <taxon>Sphingobacteriales</taxon>
        <taxon>Sphingobacteriaceae</taxon>
        <taxon>Sphingobacterium</taxon>
    </lineage>
</organism>
<dbReference type="SUPFAM" id="SSF51445">
    <property type="entry name" value="(Trans)glycosidases"/>
    <property type="match status" value="1"/>
</dbReference>
<sequence length="860" mass="98101">MKTNKKLGYLLVMVFWLIACKKEVKPDVDPIGEDAEQGLVALSSDFLYWDETTTLTFDLAKGNNELLNHSEDLYLHAGLLLTGSTSEKEWKEVATAWDQNLDRYKLTREADGRYSITLHPESFFKRTQANDVTHIAFLVRNADGSKVLRNTDGSDMYWSVSSKQKPDVIFKAPTVQPTFVLQSEKKSYAVEEELPIHLQASQSGTLALFINGKQVATSEGNVLQHNLKLSGIGQQHIQARVEANGQHAVKDLNVFVEGGVEIADLPVGINKNGVTIDRDKQEVSFALTASDKSSAFLLGNFNDFQATQDYAMKCTPDGNTWWITLKNLDFQKPYTYQFLIDGQLKIADPYARLVLDPNHDGEVASDPHLPSYPQGATGGIVSVLLLTNTAYSWNTGTFNRPDIFDLVIYELHVRDFLDQRNYKTLRDSISYLKRLGVNAVELMPVQEFEGNSSWGYNPSFHFALDKYYGTTNELKAFIDACHQEGIAVILDMVLNHAFGQSPMVRLYQQSGSLSTNPWFNITPTHPYNVGYDFNHESPHTQQFTKDVIAFWMEEFRVDGFRFDLSKGFTQKNSGTDEGDRAVQQWSAHDASRIAIWKNYNNFIRERDQDFYVILEHFAEDSEERELASEGMFLWNNLNHAFNEATMGWNDNSDLNRLFADAHGFEKPQFVSYMESHDEERLMYKNLQYGNTNGNYSTKELTTALERMKQAAAFLLCAPGPKMIWQFGELGYDISIDENGRTGEKPLKWDYLKNQKRYSLFAHYAKLIRWKQQNPIFRNATINHQVAGAVKYYVLKEAGQEVLVIGNFDVIAHDFTIPTSLQHNWYDNLAETTRDWRTTSSITLTAGQYYILSINKLNNKQ</sequence>
<dbReference type="CDD" id="cd11350">
    <property type="entry name" value="AmyAc_4"/>
    <property type="match status" value="1"/>
</dbReference>
<dbReference type="RefSeq" id="WP_148920533.1">
    <property type="nucleotide sequence ID" value="NZ_VTAV01000015.1"/>
</dbReference>
<protein>
    <submittedName>
        <fullName evidence="3">1,4-alpha-glucan-branching protein</fullName>
    </submittedName>
</protein>
<dbReference type="GO" id="GO:0005975">
    <property type="term" value="P:carbohydrate metabolic process"/>
    <property type="evidence" value="ECO:0007669"/>
    <property type="project" value="InterPro"/>
</dbReference>
<dbReference type="Gene3D" id="3.20.20.80">
    <property type="entry name" value="Glycosidases"/>
    <property type="match status" value="1"/>
</dbReference>
<dbReference type="Pfam" id="PF00128">
    <property type="entry name" value="Alpha-amylase"/>
    <property type="match status" value="2"/>
</dbReference>
<accession>A0A5D4GZC1</accession>
<dbReference type="SUPFAM" id="SSF81296">
    <property type="entry name" value="E set domains"/>
    <property type="match status" value="1"/>
</dbReference>
<evidence type="ECO:0000313" key="4">
    <source>
        <dbReference type="Proteomes" id="UP000322362"/>
    </source>
</evidence>
<dbReference type="Gene3D" id="2.60.40.10">
    <property type="entry name" value="Immunoglobulins"/>
    <property type="match status" value="1"/>
</dbReference>
<keyword evidence="4" id="KW-1185">Reference proteome</keyword>
<dbReference type="InterPro" id="IPR014756">
    <property type="entry name" value="Ig_E-set"/>
</dbReference>
<proteinExistence type="inferred from homology"/>
<dbReference type="AlphaFoldDB" id="A0A5D4GZC1"/>
<gene>
    <name evidence="3" type="ORF">FXV77_17490</name>
</gene>
<dbReference type="InterPro" id="IPR006047">
    <property type="entry name" value="GH13_cat_dom"/>
</dbReference>
<dbReference type="InterPro" id="IPR013783">
    <property type="entry name" value="Ig-like_fold"/>
</dbReference>
<feature type="domain" description="Glycosyl hydrolase family 13 catalytic" evidence="2">
    <location>
        <begin position="410"/>
        <end position="770"/>
    </location>
</feature>
<reference evidence="3 4" key="1">
    <citation type="submission" date="2019-08" db="EMBL/GenBank/DDBJ databases">
        <title>Phlebobacter frassis gen. nov. sp. nov., a new member of family Sphingobacteriaceae isolated from sand fly rearing media.</title>
        <authorList>
            <person name="Kakumanu M.L."/>
            <person name="Marayati B.F."/>
            <person name="Wada-Katsumata A."/>
            <person name="Wasserberg G."/>
            <person name="Schal C."/>
            <person name="Apperson C.S."/>
            <person name="Ponnusamy L."/>
        </authorList>
    </citation>
    <scope>NUCLEOTIDE SEQUENCE [LARGE SCALE GENOMIC DNA]</scope>
    <source>
        <strain evidence="3 4">SSI9</strain>
    </source>
</reference>
<dbReference type="Proteomes" id="UP000322362">
    <property type="component" value="Unassembled WGS sequence"/>
</dbReference>
<name>A0A5D4GZC1_9SPHI</name>
<evidence type="ECO:0000259" key="2">
    <source>
        <dbReference type="SMART" id="SM00642"/>
    </source>
</evidence>